<evidence type="ECO:0000313" key="2">
    <source>
        <dbReference type="Proteomes" id="UP001365846"/>
    </source>
</evidence>
<organism evidence="1 2">
    <name type="scientific">Variovorax ureilyticus</name>
    <dbReference type="NCBI Taxonomy" id="1836198"/>
    <lineage>
        <taxon>Bacteria</taxon>
        <taxon>Pseudomonadati</taxon>
        <taxon>Pseudomonadota</taxon>
        <taxon>Betaproteobacteria</taxon>
        <taxon>Burkholderiales</taxon>
        <taxon>Comamonadaceae</taxon>
        <taxon>Variovorax</taxon>
    </lineage>
</organism>
<keyword evidence="2" id="KW-1185">Reference proteome</keyword>
<dbReference type="EMBL" id="JBBKZU010000016">
    <property type="protein sequence ID" value="MEJ8815046.1"/>
    <property type="molecule type" value="Genomic_DNA"/>
</dbReference>
<accession>A0ABU8VN21</accession>
<reference evidence="1 2" key="1">
    <citation type="submission" date="2024-03" db="EMBL/GenBank/DDBJ databases">
        <title>Novel species of the genus Variovorax.</title>
        <authorList>
            <person name="Liu Q."/>
            <person name="Xin Y.-H."/>
        </authorList>
    </citation>
    <scope>NUCLEOTIDE SEQUENCE [LARGE SCALE GENOMIC DNA]</scope>
    <source>
        <strain evidence="1 2">KACC 18899</strain>
    </source>
</reference>
<sequence>MAQPPTPPRATGYVRTQFMFVKIPVLPDADDLYHQREDRIDQALKAKGLGTVIGWGDSLGEARAGRSRRVAYTRVDLDVVEVEDARAELQAVLAAIGAPAGTEIHYSRDGASVADIYAPPGWRLAQPVVYGVGQQ</sequence>
<gene>
    <name evidence="1" type="ORF">WKW77_28495</name>
</gene>
<proteinExistence type="predicted"/>
<name>A0ABU8VN21_9BURK</name>
<comment type="caution">
    <text evidence="1">The sequence shown here is derived from an EMBL/GenBank/DDBJ whole genome shotgun (WGS) entry which is preliminary data.</text>
</comment>
<evidence type="ECO:0000313" key="1">
    <source>
        <dbReference type="EMBL" id="MEJ8815046.1"/>
    </source>
</evidence>
<dbReference type="RefSeq" id="WP_340360264.1">
    <property type="nucleotide sequence ID" value="NZ_JBBKZU010000016.1"/>
</dbReference>
<protein>
    <submittedName>
        <fullName evidence="1">Uncharacterized protein</fullName>
    </submittedName>
</protein>
<dbReference type="Proteomes" id="UP001365846">
    <property type="component" value="Unassembled WGS sequence"/>
</dbReference>